<dbReference type="PROSITE" id="PS50048">
    <property type="entry name" value="ZN2_CY6_FUNGAL_2"/>
    <property type="match status" value="1"/>
</dbReference>
<dbReference type="Proteomes" id="UP000722485">
    <property type="component" value="Unassembled WGS sequence"/>
</dbReference>
<dbReference type="InterPro" id="IPR001138">
    <property type="entry name" value="Zn2Cys6_DnaBD"/>
</dbReference>
<dbReference type="GO" id="GO:0008270">
    <property type="term" value="F:zinc ion binding"/>
    <property type="evidence" value="ECO:0007669"/>
    <property type="project" value="InterPro"/>
</dbReference>
<dbReference type="SMART" id="SM00066">
    <property type="entry name" value="GAL4"/>
    <property type="match status" value="1"/>
</dbReference>
<reference evidence="5" key="1">
    <citation type="submission" date="2020-03" db="EMBL/GenBank/DDBJ databases">
        <title>Draft Genome Sequence of Cylindrodendrum hubeiense.</title>
        <authorList>
            <person name="Buettner E."/>
            <person name="Kellner H."/>
        </authorList>
    </citation>
    <scope>NUCLEOTIDE SEQUENCE</scope>
    <source>
        <strain evidence="5">IHI 201604</strain>
    </source>
</reference>
<dbReference type="Gene3D" id="4.10.240.10">
    <property type="entry name" value="Zn(2)-C6 fungal-type DNA-binding domain"/>
    <property type="match status" value="1"/>
</dbReference>
<dbReference type="CDD" id="cd00067">
    <property type="entry name" value="GAL4"/>
    <property type="match status" value="1"/>
</dbReference>
<sequence length="613" mass="68509">MQSPGREDSERRPGKRPAARGTAFYPRKRANTACQVCRARKTKCDNRKPSCSYCLSVGAACNQSPVDLSAFDPASLKILERLDDLERLMKESPRNAPAENAPSVSFQQSPPESNGDHNAKDSPMLVGTSFKGDNEVEDISLRSILPEKLESLLQWSVFPREPDHQFVARSPLDSSSPKSSNLGALLDIKPQGINALLDNFFIHVHCKNPIFEETTTRRVVTTTMLDGIDWSPNSCLSLLVCALGSIATPLGPSLDTKPDTVAYTEAQSYFEAAQRRIGSLLCKSDIVGAQCLFLSGVYMMCTYQPVLAWRFFSQALAACQTLPFLQRAHCAGTLTPELSPEFLTLRADETQEQAVYWSAWKSERELRQELALPDFNMPHSTSVLYPPFFPTPPQPLESMKTPDSDRQRASWLFYLAEISLRRLSSRVCNAILELHRNSGSNTIFLDELASLLPEYEAQAQQWSDNLPPELSMQSPPENDNICVFVLRGHFINFFETIYWPFIMAHLDSLESGNRISVSGQEIAKKGLEIHVRRVSVNEPGFLHRHHGTLGMIRACVRSAVVLLGAGLLGCEMPQGWQEATFQVVQLMCLWEDEIPELTVRKAFLQQSLIGLEN</sequence>
<dbReference type="AlphaFoldDB" id="A0A9P5HIN9"/>
<name>A0A9P5HIN9_9HYPO</name>
<gene>
    <name evidence="5" type="ORF">G7Z17_g2502</name>
</gene>
<dbReference type="PANTHER" id="PTHR47785:SF7">
    <property type="entry name" value="ZN(II)2CYS6 TRANSCRIPTION FACTOR (EUROFUNG)"/>
    <property type="match status" value="1"/>
</dbReference>
<dbReference type="InterPro" id="IPR007219">
    <property type="entry name" value="XnlR_reg_dom"/>
</dbReference>
<feature type="region of interest" description="Disordered" evidence="3">
    <location>
        <begin position="1"/>
        <end position="25"/>
    </location>
</feature>
<evidence type="ECO:0000256" key="2">
    <source>
        <dbReference type="ARBA" id="ARBA00023242"/>
    </source>
</evidence>
<dbReference type="CDD" id="cd12148">
    <property type="entry name" value="fungal_TF_MHR"/>
    <property type="match status" value="1"/>
</dbReference>
<keyword evidence="1" id="KW-0479">Metal-binding</keyword>
<dbReference type="Pfam" id="PF00172">
    <property type="entry name" value="Zn_clus"/>
    <property type="match status" value="1"/>
</dbReference>
<evidence type="ECO:0000259" key="4">
    <source>
        <dbReference type="PROSITE" id="PS50048"/>
    </source>
</evidence>
<dbReference type="GO" id="GO:0003677">
    <property type="term" value="F:DNA binding"/>
    <property type="evidence" value="ECO:0007669"/>
    <property type="project" value="InterPro"/>
</dbReference>
<dbReference type="GO" id="GO:0006351">
    <property type="term" value="P:DNA-templated transcription"/>
    <property type="evidence" value="ECO:0007669"/>
    <property type="project" value="InterPro"/>
</dbReference>
<organism evidence="5 6">
    <name type="scientific">Cylindrodendrum hubeiense</name>
    <dbReference type="NCBI Taxonomy" id="595255"/>
    <lineage>
        <taxon>Eukaryota</taxon>
        <taxon>Fungi</taxon>
        <taxon>Dikarya</taxon>
        <taxon>Ascomycota</taxon>
        <taxon>Pezizomycotina</taxon>
        <taxon>Sordariomycetes</taxon>
        <taxon>Hypocreomycetidae</taxon>
        <taxon>Hypocreales</taxon>
        <taxon>Nectriaceae</taxon>
        <taxon>Cylindrodendrum</taxon>
    </lineage>
</organism>
<dbReference type="EMBL" id="JAANBB010000025">
    <property type="protein sequence ID" value="KAF7554980.1"/>
    <property type="molecule type" value="Genomic_DNA"/>
</dbReference>
<dbReference type="Pfam" id="PF04082">
    <property type="entry name" value="Fungal_trans"/>
    <property type="match status" value="1"/>
</dbReference>
<evidence type="ECO:0000313" key="5">
    <source>
        <dbReference type="EMBL" id="KAF7554980.1"/>
    </source>
</evidence>
<accession>A0A9P5HIN9</accession>
<keyword evidence="6" id="KW-1185">Reference proteome</keyword>
<dbReference type="SUPFAM" id="SSF57701">
    <property type="entry name" value="Zn2/Cys6 DNA-binding domain"/>
    <property type="match status" value="1"/>
</dbReference>
<proteinExistence type="predicted"/>
<comment type="caution">
    <text evidence="5">The sequence shown here is derived from an EMBL/GenBank/DDBJ whole genome shotgun (WGS) entry which is preliminary data.</text>
</comment>
<feature type="domain" description="Zn(2)-C6 fungal-type" evidence="4">
    <location>
        <begin position="33"/>
        <end position="61"/>
    </location>
</feature>
<keyword evidence="2" id="KW-0539">Nucleus</keyword>
<evidence type="ECO:0000256" key="1">
    <source>
        <dbReference type="ARBA" id="ARBA00022723"/>
    </source>
</evidence>
<feature type="compositionally biased region" description="Polar residues" evidence="3">
    <location>
        <begin position="102"/>
        <end position="112"/>
    </location>
</feature>
<dbReference type="GO" id="GO:0000981">
    <property type="term" value="F:DNA-binding transcription factor activity, RNA polymerase II-specific"/>
    <property type="evidence" value="ECO:0007669"/>
    <property type="project" value="InterPro"/>
</dbReference>
<feature type="compositionally biased region" description="Basic and acidic residues" evidence="3">
    <location>
        <begin position="1"/>
        <end position="12"/>
    </location>
</feature>
<dbReference type="InterPro" id="IPR053181">
    <property type="entry name" value="EcdB-like_regulator"/>
</dbReference>
<dbReference type="PANTHER" id="PTHR47785">
    <property type="entry name" value="ZN(II)2CYS6 TRANSCRIPTION FACTOR (EUROFUNG)-RELATED-RELATED"/>
    <property type="match status" value="1"/>
</dbReference>
<protein>
    <recommendedName>
        <fullName evidence="4">Zn(2)-C6 fungal-type domain-containing protein</fullName>
    </recommendedName>
</protein>
<dbReference type="PROSITE" id="PS00463">
    <property type="entry name" value="ZN2_CY6_FUNGAL_1"/>
    <property type="match status" value="1"/>
</dbReference>
<evidence type="ECO:0000313" key="6">
    <source>
        <dbReference type="Proteomes" id="UP000722485"/>
    </source>
</evidence>
<evidence type="ECO:0000256" key="3">
    <source>
        <dbReference type="SAM" id="MobiDB-lite"/>
    </source>
</evidence>
<dbReference type="InterPro" id="IPR036864">
    <property type="entry name" value="Zn2-C6_fun-type_DNA-bd_sf"/>
</dbReference>
<dbReference type="OrthoDB" id="4356994at2759"/>
<feature type="region of interest" description="Disordered" evidence="3">
    <location>
        <begin position="93"/>
        <end position="129"/>
    </location>
</feature>